<keyword evidence="5 11" id="KW-0812">Transmembrane</keyword>
<dbReference type="InterPro" id="IPR035906">
    <property type="entry name" value="MetI-like_sf"/>
</dbReference>
<dbReference type="GO" id="GO:0055085">
    <property type="term" value="P:transmembrane transport"/>
    <property type="evidence" value="ECO:0007669"/>
    <property type="project" value="InterPro"/>
</dbReference>
<dbReference type="PANTHER" id="PTHR43386:SF1">
    <property type="entry name" value="D,D-DIPEPTIDE TRANSPORT SYSTEM PERMEASE PROTEIN DDPC-RELATED"/>
    <property type="match status" value="1"/>
</dbReference>
<protein>
    <submittedName>
        <fullName evidence="13">Dipeptide transporter DppC homolog</fullName>
    </submittedName>
</protein>
<feature type="transmembrane region" description="Helical" evidence="11">
    <location>
        <begin position="91"/>
        <end position="114"/>
    </location>
</feature>
<evidence type="ECO:0000256" key="8">
    <source>
        <dbReference type="ARBA" id="ARBA00022989"/>
    </source>
</evidence>
<dbReference type="InterPro" id="IPR025966">
    <property type="entry name" value="OppC_N"/>
</dbReference>
<dbReference type="SUPFAM" id="SSF161098">
    <property type="entry name" value="MetI-like"/>
    <property type="match status" value="1"/>
</dbReference>
<keyword evidence="8 11" id="KW-1133">Transmembrane helix</keyword>
<keyword evidence="6" id="KW-0571">Peptide transport</keyword>
<evidence type="ECO:0000256" key="2">
    <source>
        <dbReference type="ARBA" id="ARBA00009306"/>
    </source>
</evidence>
<evidence type="ECO:0000256" key="10">
    <source>
        <dbReference type="ARBA" id="ARBA00025454"/>
    </source>
</evidence>
<sequence>MRERQAGRFLSLFSMLRNEVRSWSPPLKIGSAIMALLGLVAIFAPFIAPYDPNYQDFEAILVPPSLKHLFGTDNLGRDVFSRVVFGARIDLVVGFLLTYVPMIYGVLIGAYAGYIGGRFDATLMRIIDVAMAFPFLVLIVVILAILGPGIQNIYIAIFIVAWTMYARLARAEMMVERTKDYMVAAKVLGFPRSRIIFLHGLPNVINSSIVFSTSDFVLNIVLVSGLSFIGLGIQPPAPEWGSMIAEGRDFMRQAWWIAVLPGFAIVLTGMALVLIGDGLARRLGERHHTMV</sequence>
<evidence type="ECO:0000256" key="5">
    <source>
        <dbReference type="ARBA" id="ARBA00022692"/>
    </source>
</evidence>
<evidence type="ECO:0000313" key="13">
    <source>
        <dbReference type="EMBL" id="BAA94701.1"/>
    </source>
</evidence>
<dbReference type="GO" id="GO:0015031">
    <property type="term" value="P:protein transport"/>
    <property type="evidence" value="ECO:0007669"/>
    <property type="project" value="UniProtKB-KW"/>
</dbReference>
<comment type="function">
    <text evidence="10">Probably part of an ABC transporter complex that could be involved in peptide import. Probably responsible for the translocation of the substrate across the membrane.</text>
</comment>
<dbReference type="Pfam" id="PF00528">
    <property type="entry name" value="BPD_transp_1"/>
    <property type="match status" value="1"/>
</dbReference>
<feature type="transmembrane region" description="Helical" evidence="11">
    <location>
        <begin position="126"/>
        <end position="146"/>
    </location>
</feature>
<feature type="transmembrane region" description="Helical" evidence="11">
    <location>
        <begin position="152"/>
        <end position="169"/>
    </location>
</feature>
<feature type="transmembrane region" description="Helical" evidence="11">
    <location>
        <begin position="216"/>
        <end position="234"/>
    </location>
</feature>
<dbReference type="PANTHER" id="PTHR43386">
    <property type="entry name" value="OLIGOPEPTIDE TRANSPORT SYSTEM PERMEASE PROTEIN APPC"/>
    <property type="match status" value="1"/>
</dbReference>
<dbReference type="PROSITE" id="PS50928">
    <property type="entry name" value="ABC_TM1"/>
    <property type="match status" value="1"/>
</dbReference>
<dbReference type="InterPro" id="IPR000515">
    <property type="entry name" value="MetI-like"/>
</dbReference>
<feature type="transmembrane region" description="Helical" evidence="11">
    <location>
        <begin position="254"/>
        <end position="276"/>
    </location>
</feature>
<evidence type="ECO:0000256" key="1">
    <source>
        <dbReference type="ARBA" id="ARBA00004429"/>
    </source>
</evidence>
<dbReference type="Pfam" id="PF12911">
    <property type="entry name" value="OppC_N"/>
    <property type="match status" value="1"/>
</dbReference>
<name>Q9LCD1_BRUAN</name>
<dbReference type="GO" id="GO:0005886">
    <property type="term" value="C:plasma membrane"/>
    <property type="evidence" value="ECO:0007669"/>
    <property type="project" value="UniProtKB-SubCell"/>
</dbReference>
<dbReference type="EMBL" id="AB026907">
    <property type="protein sequence ID" value="BAA94701.1"/>
    <property type="molecule type" value="Genomic_DNA"/>
</dbReference>
<reference evidence="13" key="1">
    <citation type="journal article" date="2000" name="Eur. J. Biochem.">
        <title>Gene cloning, nucleotide sequencing, and purification and characterization of the D-stereospecific amino-acid amidase from Ochrobactrum anthropi SV3.</title>
        <authorList>
            <person name="Komeda H."/>
            <person name="Asano Y."/>
        </authorList>
    </citation>
    <scope>NUCLEOTIDE SEQUENCE</scope>
    <source>
        <strain evidence="13">SCRC SV3</strain>
    </source>
</reference>
<dbReference type="InterPro" id="IPR050366">
    <property type="entry name" value="BP-dependent_transpt_permease"/>
</dbReference>
<evidence type="ECO:0000256" key="6">
    <source>
        <dbReference type="ARBA" id="ARBA00022856"/>
    </source>
</evidence>
<keyword evidence="3 11" id="KW-0813">Transport</keyword>
<evidence type="ECO:0000256" key="4">
    <source>
        <dbReference type="ARBA" id="ARBA00022475"/>
    </source>
</evidence>
<dbReference type="CDD" id="cd06261">
    <property type="entry name" value="TM_PBP2"/>
    <property type="match status" value="1"/>
</dbReference>
<evidence type="ECO:0000256" key="9">
    <source>
        <dbReference type="ARBA" id="ARBA00023136"/>
    </source>
</evidence>
<dbReference type="AlphaFoldDB" id="Q9LCD1"/>
<dbReference type="GO" id="GO:0015833">
    <property type="term" value="P:peptide transport"/>
    <property type="evidence" value="ECO:0007669"/>
    <property type="project" value="UniProtKB-KW"/>
</dbReference>
<dbReference type="Gene3D" id="1.10.3720.10">
    <property type="entry name" value="MetI-like"/>
    <property type="match status" value="1"/>
</dbReference>
<evidence type="ECO:0000256" key="3">
    <source>
        <dbReference type="ARBA" id="ARBA00022448"/>
    </source>
</evidence>
<proteinExistence type="inferred from homology"/>
<keyword evidence="9 11" id="KW-0472">Membrane</keyword>
<evidence type="ECO:0000256" key="7">
    <source>
        <dbReference type="ARBA" id="ARBA00022927"/>
    </source>
</evidence>
<evidence type="ECO:0000256" key="11">
    <source>
        <dbReference type="RuleBase" id="RU363032"/>
    </source>
</evidence>
<evidence type="ECO:0000259" key="12">
    <source>
        <dbReference type="PROSITE" id="PS50928"/>
    </source>
</evidence>
<feature type="domain" description="ABC transmembrane type-1" evidence="12">
    <location>
        <begin position="91"/>
        <end position="276"/>
    </location>
</feature>
<comment type="similarity">
    <text evidence="2 11">Belongs to the binding-protein-dependent transport system permease family.</text>
</comment>
<keyword evidence="7" id="KW-0653">Protein transport</keyword>
<gene>
    <name evidence="13" type="primary">dppC</name>
</gene>
<keyword evidence="4" id="KW-1003">Cell membrane</keyword>
<feature type="transmembrane region" description="Helical" evidence="11">
    <location>
        <begin position="27"/>
        <end position="48"/>
    </location>
</feature>
<organism evidence="13">
    <name type="scientific">Brucella anthropi</name>
    <name type="common">Ochrobactrum anthropi</name>
    <dbReference type="NCBI Taxonomy" id="529"/>
    <lineage>
        <taxon>Bacteria</taxon>
        <taxon>Pseudomonadati</taxon>
        <taxon>Pseudomonadota</taxon>
        <taxon>Alphaproteobacteria</taxon>
        <taxon>Hyphomicrobiales</taxon>
        <taxon>Brucellaceae</taxon>
        <taxon>Brucella/Ochrobactrum group</taxon>
        <taxon>Brucella</taxon>
    </lineage>
</organism>
<accession>Q9LCD1</accession>
<comment type="subcellular location">
    <subcellularLocation>
        <location evidence="1">Cell inner membrane</location>
        <topology evidence="1">Multi-pass membrane protein</topology>
    </subcellularLocation>
    <subcellularLocation>
        <location evidence="11">Cell membrane</location>
        <topology evidence="11">Multi-pass membrane protein</topology>
    </subcellularLocation>
</comment>